<organism evidence="4 5">
    <name type="scientific">Methanosuratincola subterraneus</name>
    <dbReference type="NCBI Taxonomy" id="2593994"/>
    <lineage>
        <taxon>Archaea</taxon>
        <taxon>Thermoproteota</taxon>
        <taxon>Methanosuratincolia</taxon>
        <taxon>Candidatus Methanomethylicales</taxon>
        <taxon>Candidatus Methanomethylicaceae</taxon>
        <taxon>Candidatus Methanosuratincola (ex Vanwonterghem et al. 2016)</taxon>
    </lineage>
</organism>
<dbReference type="Gene3D" id="3.40.50.620">
    <property type="entry name" value="HUPs"/>
    <property type="match status" value="1"/>
</dbReference>
<comment type="similarity">
    <text evidence="1">Belongs to the universal stress protein A family.</text>
</comment>
<accession>A0A444L8J1</accession>
<evidence type="ECO:0000313" key="4">
    <source>
        <dbReference type="EMBL" id="RWX73888.1"/>
    </source>
</evidence>
<dbReference type="InterPro" id="IPR014729">
    <property type="entry name" value="Rossmann-like_a/b/a_fold"/>
</dbReference>
<dbReference type="PRINTS" id="PR01438">
    <property type="entry name" value="UNVRSLSTRESS"/>
</dbReference>
<evidence type="ECO:0000259" key="3">
    <source>
        <dbReference type="Pfam" id="PF00582"/>
    </source>
</evidence>
<dbReference type="CDD" id="cd00293">
    <property type="entry name" value="USP-like"/>
    <property type="match status" value="1"/>
</dbReference>
<evidence type="ECO:0000256" key="1">
    <source>
        <dbReference type="ARBA" id="ARBA00008791"/>
    </source>
</evidence>
<dbReference type="PANTHER" id="PTHR46268:SF25">
    <property type="entry name" value="USPA DOMAIN PROTEIN"/>
    <property type="match status" value="1"/>
</dbReference>
<keyword evidence="2" id="KW-1133">Transmembrane helix</keyword>
<evidence type="ECO:0000256" key="2">
    <source>
        <dbReference type="SAM" id="Phobius"/>
    </source>
</evidence>
<dbReference type="EMBL" id="RXGA01000002">
    <property type="protein sequence ID" value="RWX73888.1"/>
    <property type="molecule type" value="Genomic_DNA"/>
</dbReference>
<dbReference type="Proteomes" id="UP000288215">
    <property type="component" value="Unassembled WGS sequence"/>
</dbReference>
<keyword evidence="2" id="KW-0472">Membrane</keyword>
<comment type="caution">
    <text evidence="4">The sequence shown here is derived from an EMBL/GenBank/DDBJ whole genome shotgun (WGS) entry which is preliminary data.</text>
</comment>
<reference evidence="4 5" key="1">
    <citation type="submission" date="2018-12" db="EMBL/GenBank/DDBJ databases">
        <title>The complete genome of the methanogenic archaea of the candidate phylum Verstraetearchaeota, obtained from the metagenome of underground thermal water.</title>
        <authorList>
            <person name="Kadnikov V.V."/>
            <person name="Mardanov A.V."/>
            <person name="Beletsky A.V."/>
            <person name="Karnachuk O.V."/>
            <person name="Ravin N.V."/>
        </authorList>
    </citation>
    <scope>NUCLEOTIDE SEQUENCE [LARGE SCALE GENOMIC DNA]</scope>
    <source>
        <strain evidence="4">Ch88</strain>
    </source>
</reference>
<sequence length="140" mass="14755">MFKKILVPIDGSPASLRALELAIEFAMKDGSKLTLIHVVSPTPICSKPAMIDEMRSIGNSVLEAASAKCDAFGISAKKLLKVAESNQTSTAYEIFREAVDGNYDCVIIGSRGYSGGMGILMGSVAISVALSLPCTTIIVR</sequence>
<dbReference type="SUPFAM" id="SSF52402">
    <property type="entry name" value="Adenine nucleotide alpha hydrolases-like"/>
    <property type="match status" value="1"/>
</dbReference>
<gene>
    <name evidence="4" type="ORF">Metus_0667</name>
</gene>
<dbReference type="InterPro" id="IPR006016">
    <property type="entry name" value="UspA"/>
</dbReference>
<dbReference type="AlphaFoldDB" id="A0A444L8J1"/>
<feature type="transmembrane region" description="Helical" evidence="2">
    <location>
        <begin position="119"/>
        <end position="139"/>
    </location>
</feature>
<proteinExistence type="inferred from homology"/>
<name>A0A444L8J1_METS7</name>
<keyword evidence="2" id="KW-0812">Transmembrane</keyword>
<evidence type="ECO:0000313" key="5">
    <source>
        <dbReference type="Proteomes" id="UP000288215"/>
    </source>
</evidence>
<dbReference type="InterPro" id="IPR006015">
    <property type="entry name" value="Universal_stress_UspA"/>
</dbReference>
<feature type="domain" description="UspA" evidence="3">
    <location>
        <begin position="1"/>
        <end position="140"/>
    </location>
</feature>
<protein>
    <recommendedName>
        <fullName evidence="3">UspA domain-containing protein</fullName>
    </recommendedName>
</protein>
<dbReference type="Pfam" id="PF00582">
    <property type="entry name" value="Usp"/>
    <property type="match status" value="1"/>
</dbReference>
<dbReference type="PANTHER" id="PTHR46268">
    <property type="entry name" value="STRESS RESPONSE PROTEIN NHAX"/>
    <property type="match status" value="1"/>
</dbReference>